<sequence length="324" mass="35000">MEPGLVAALFDAASIARLNRLTTIQLGQLQHGVLDRDAVDPDTEVMLTCWGAPQLDVAALDALPKLRAVVHAAGSVKGIVTSACRERGIEVSSAASVNALPVAEYTLAMILLANKRVPWLARTYRDMRAGWHPRVVPESVGNFGLTVGIVGASLIGRRVIELLRPFDLEVILHDPYVDQAQAAGLGVELVDLDQLCARSHVVSLHAPALPSTRHMFDARRLGLMRDGATLINTARGHLVDTDALTEELVSGRLNAVLDHTEPEILPTRSVLYGLPNVVLTPHIAGSQGNELRRMGSAAIDELERFVNGQPFEHPVDYDALERSA</sequence>
<dbReference type="Gene3D" id="3.40.50.720">
    <property type="entry name" value="NAD(P)-binding Rossmann-like Domain"/>
    <property type="match status" value="2"/>
</dbReference>
<evidence type="ECO:0000259" key="6">
    <source>
        <dbReference type="Pfam" id="PF02826"/>
    </source>
</evidence>
<accession>A0A6M1R219</accession>
<dbReference type="Pfam" id="PF00389">
    <property type="entry name" value="2-Hacid_dh"/>
    <property type="match status" value="1"/>
</dbReference>
<keyword evidence="2 4" id="KW-0560">Oxidoreductase</keyword>
<evidence type="ECO:0000259" key="5">
    <source>
        <dbReference type="Pfam" id="PF00389"/>
    </source>
</evidence>
<name>A0A6M1R219_9ACTN</name>
<evidence type="ECO:0000256" key="2">
    <source>
        <dbReference type="ARBA" id="ARBA00023002"/>
    </source>
</evidence>
<feature type="domain" description="D-isomer specific 2-hydroxyacid dehydrogenase catalytic" evidence="5">
    <location>
        <begin position="49"/>
        <end position="315"/>
    </location>
</feature>
<proteinExistence type="inferred from homology"/>
<dbReference type="CDD" id="cd12167">
    <property type="entry name" value="2-Hacid_dh_8"/>
    <property type="match status" value="1"/>
</dbReference>
<dbReference type="InterPro" id="IPR006139">
    <property type="entry name" value="D-isomer_2_OHA_DH_cat_dom"/>
</dbReference>
<evidence type="ECO:0000256" key="4">
    <source>
        <dbReference type="RuleBase" id="RU003719"/>
    </source>
</evidence>
<dbReference type="PANTHER" id="PTHR10996">
    <property type="entry name" value="2-HYDROXYACID DEHYDROGENASE-RELATED"/>
    <property type="match status" value="1"/>
</dbReference>
<dbReference type="EMBL" id="JAALAA010000010">
    <property type="protein sequence ID" value="NGN93762.1"/>
    <property type="molecule type" value="Genomic_DNA"/>
</dbReference>
<organism evidence="7 8">
    <name type="scientific">Nocardioides turkmenicus</name>
    <dbReference type="NCBI Taxonomy" id="2711220"/>
    <lineage>
        <taxon>Bacteria</taxon>
        <taxon>Bacillati</taxon>
        <taxon>Actinomycetota</taxon>
        <taxon>Actinomycetes</taxon>
        <taxon>Propionibacteriales</taxon>
        <taxon>Nocardioidaceae</taxon>
        <taxon>Nocardioides</taxon>
    </lineage>
</organism>
<dbReference type="Pfam" id="PF02826">
    <property type="entry name" value="2-Hacid_dh_C"/>
    <property type="match status" value="1"/>
</dbReference>
<comment type="caution">
    <text evidence="7">The sequence shown here is derived from an EMBL/GenBank/DDBJ whole genome shotgun (WGS) entry which is preliminary data.</text>
</comment>
<dbReference type="PANTHER" id="PTHR10996:SF178">
    <property type="entry name" value="2-HYDROXYACID DEHYDROGENASE YGL185C-RELATED"/>
    <property type="match status" value="1"/>
</dbReference>
<dbReference type="GO" id="GO:0016618">
    <property type="term" value="F:hydroxypyruvate reductase [NAD(P)H] activity"/>
    <property type="evidence" value="ECO:0007669"/>
    <property type="project" value="TreeGrafter"/>
</dbReference>
<protein>
    <submittedName>
        <fullName evidence="7">Hydroxyacid dehydrogenase</fullName>
    </submittedName>
</protein>
<keyword evidence="3" id="KW-0520">NAD</keyword>
<keyword evidence="8" id="KW-1185">Reference proteome</keyword>
<evidence type="ECO:0000313" key="8">
    <source>
        <dbReference type="Proteomes" id="UP000483261"/>
    </source>
</evidence>
<evidence type="ECO:0000256" key="1">
    <source>
        <dbReference type="ARBA" id="ARBA00005854"/>
    </source>
</evidence>
<dbReference type="PROSITE" id="PS00670">
    <property type="entry name" value="D_2_HYDROXYACID_DH_2"/>
    <property type="match status" value="1"/>
</dbReference>
<reference evidence="7 8" key="1">
    <citation type="submission" date="2020-02" db="EMBL/GenBank/DDBJ databases">
        <title>Whole-genome analyses of novel actinobacteria.</title>
        <authorList>
            <person name="Sahin N."/>
        </authorList>
    </citation>
    <scope>NUCLEOTIDE SEQUENCE [LARGE SCALE GENOMIC DNA]</scope>
    <source>
        <strain evidence="7 8">KC13</strain>
    </source>
</reference>
<feature type="domain" description="D-isomer specific 2-hydroxyacid dehydrogenase NAD-binding" evidence="6">
    <location>
        <begin position="108"/>
        <end position="284"/>
    </location>
</feature>
<evidence type="ECO:0000256" key="3">
    <source>
        <dbReference type="ARBA" id="ARBA00023027"/>
    </source>
</evidence>
<dbReference type="SUPFAM" id="SSF52283">
    <property type="entry name" value="Formate/glycerate dehydrogenase catalytic domain-like"/>
    <property type="match status" value="1"/>
</dbReference>
<dbReference type="InterPro" id="IPR036291">
    <property type="entry name" value="NAD(P)-bd_dom_sf"/>
</dbReference>
<gene>
    <name evidence="7" type="ORF">G5C66_13535</name>
</gene>
<dbReference type="AlphaFoldDB" id="A0A6M1R219"/>
<comment type="similarity">
    <text evidence="1 4">Belongs to the D-isomer specific 2-hydroxyacid dehydrogenase family.</text>
</comment>
<dbReference type="InterPro" id="IPR029753">
    <property type="entry name" value="D-isomer_DH_CS"/>
</dbReference>
<dbReference type="GO" id="GO:0030267">
    <property type="term" value="F:glyoxylate reductase (NADPH) activity"/>
    <property type="evidence" value="ECO:0007669"/>
    <property type="project" value="TreeGrafter"/>
</dbReference>
<dbReference type="Proteomes" id="UP000483261">
    <property type="component" value="Unassembled WGS sequence"/>
</dbReference>
<dbReference type="GO" id="GO:0051287">
    <property type="term" value="F:NAD binding"/>
    <property type="evidence" value="ECO:0007669"/>
    <property type="project" value="InterPro"/>
</dbReference>
<dbReference type="InterPro" id="IPR050223">
    <property type="entry name" value="D-isomer_2-hydroxyacid_DH"/>
</dbReference>
<dbReference type="SUPFAM" id="SSF51735">
    <property type="entry name" value="NAD(P)-binding Rossmann-fold domains"/>
    <property type="match status" value="1"/>
</dbReference>
<dbReference type="InterPro" id="IPR006140">
    <property type="entry name" value="D-isomer_DH_NAD-bd"/>
</dbReference>
<dbReference type="GO" id="GO:0005829">
    <property type="term" value="C:cytosol"/>
    <property type="evidence" value="ECO:0007669"/>
    <property type="project" value="TreeGrafter"/>
</dbReference>
<evidence type="ECO:0000313" key="7">
    <source>
        <dbReference type="EMBL" id="NGN93762.1"/>
    </source>
</evidence>